<accession>A0ABR1DIY1</accession>
<comment type="caution">
    <text evidence="1">The sequence shown here is derived from an EMBL/GenBank/DDBJ whole genome shotgun (WGS) entry which is preliminary data.</text>
</comment>
<dbReference type="Proteomes" id="UP001303046">
    <property type="component" value="Unassembled WGS sequence"/>
</dbReference>
<keyword evidence="2" id="KW-1185">Reference proteome</keyword>
<dbReference type="PANTHER" id="PTHR47027:SF20">
    <property type="entry name" value="REVERSE TRANSCRIPTASE-LIKE PROTEIN WITH RNA-DIRECTED DNA POLYMERASE DOMAIN"/>
    <property type="match status" value="1"/>
</dbReference>
<evidence type="ECO:0000313" key="1">
    <source>
        <dbReference type="EMBL" id="KAK6750422.1"/>
    </source>
</evidence>
<reference evidence="1 2" key="1">
    <citation type="submission" date="2023-08" db="EMBL/GenBank/DDBJ databases">
        <title>A Necator americanus chromosomal reference genome.</title>
        <authorList>
            <person name="Ilik V."/>
            <person name="Petrzelkova K.J."/>
            <person name="Pardy F."/>
            <person name="Fuh T."/>
            <person name="Niatou-Singa F.S."/>
            <person name="Gouil Q."/>
            <person name="Baker L."/>
            <person name="Ritchie M.E."/>
            <person name="Jex A.R."/>
            <person name="Gazzola D."/>
            <person name="Li H."/>
            <person name="Toshio Fujiwara R."/>
            <person name="Zhan B."/>
            <person name="Aroian R.V."/>
            <person name="Pafco B."/>
            <person name="Schwarz E.M."/>
        </authorList>
    </citation>
    <scope>NUCLEOTIDE SEQUENCE [LARGE SCALE GENOMIC DNA]</scope>
    <source>
        <strain evidence="1 2">Aroian</strain>
        <tissue evidence="1">Whole animal</tissue>
    </source>
</reference>
<proteinExistence type="predicted"/>
<evidence type="ECO:0008006" key="3">
    <source>
        <dbReference type="Google" id="ProtNLM"/>
    </source>
</evidence>
<name>A0ABR1DIY1_NECAM</name>
<organism evidence="1 2">
    <name type="scientific">Necator americanus</name>
    <name type="common">Human hookworm</name>
    <dbReference type="NCBI Taxonomy" id="51031"/>
    <lineage>
        <taxon>Eukaryota</taxon>
        <taxon>Metazoa</taxon>
        <taxon>Ecdysozoa</taxon>
        <taxon>Nematoda</taxon>
        <taxon>Chromadorea</taxon>
        <taxon>Rhabditida</taxon>
        <taxon>Rhabditina</taxon>
        <taxon>Rhabditomorpha</taxon>
        <taxon>Strongyloidea</taxon>
        <taxon>Ancylostomatidae</taxon>
        <taxon>Bunostominae</taxon>
        <taxon>Necator</taxon>
    </lineage>
</organism>
<gene>
    <name evidence="1" type="primary">Necator_chrIV.g15711</name>
    <name evidence="1" type="ORF">RB195_002416</name>
</gene>
<protein>
    <recommendedName>
        <fullName evidence="3">Reverse transcriptase domain-containing protein</fullName>
    </recommendedName>
</protein>
<dbReference type="PANTHER" id="PTHR47027">
    <property type="entry name" value="REVERSE TRANSCRIPTASE DOMAIN-CONTAINING PROTEIN"/>
    <property type="match status" value="1"/>
</dbReference>
<sequence>MQLGFLGFGAAFDSPHRSRLLNALCADGVPGKFVSLLDDMNQTTIAAVRTPAGCTTPFEVVTGVRQRAVAGPFLFKFVIDDIMRRTIDQCTADIVLAGRPLTDLQSLDVEYADNAVIFAEAATREVFSKDA</sequence>
<evidence type="ECO:0000313" key="2">
    <source>
        <dbReference type="Proteomes" id="UP001303046"/>
    </source>
</evidence>
<dbReference type="EMBL" id="JAVFWL010000004">
    <property type="protein sequence ID" value="KAK6750422.1"/>
    <property type="molecule type" value="Genomic_DNA"/>
</dbReference>